<dbReference type="GO" id="GO:0045893">
    <property type="term" value="P:positive regulation of DNA-templated transcription"/>
    <property type="evidence" value="ECO:0007669"/>
    <property type="project" value="TreeGrafter"/>
</dbReference>
<keyword evidence="9" id="KW-0968">Cytoplasmic vesicle</keyword>
<reference evidence="12" key="2">
    <citation type="submission" date="2020-01" db="EMBL/GenBank/DDBJ databases">
        <authorList>
            <person name="Korhonen P.K.K."/>
            <person name="Guangxu M.G."/>
            <person name="Wang T.W."/>
            <person name="Stroehlein A.J.S."/>
            <person name="Young N.D."/>
            <person name="Ang C.-S.A."/>
            <person name="Fernando D.W.F."/>
            <person name="Lu H.L."/>
            <person name="Taylor S.T."/>
            <person name="Ehtesham M.E.M."/>
            <person name="Najaraj S.H.N."/>
            <person name="Harsha G.H.G."/>
            <person name="Madugundu A.M."/>
            <person name="Renuse S.R."/>
            <person name="Holt D.H."/>
            <person name="Pandey A.P."/>
            <person name="Papenfuss A.P."/>
            <person name="Gasser R.B.G."/>
            <person name="Fischer K.F."/>
        </authorList>
    </citation>
    <scope>NUCLEOTIDE SEQUENCE</scope>
    <source>
        <strain evidence="12">SSS_KF_BRIS2020</strain>
    </source>
</reference>
<feature type="region of interest" description="Disordered" evidence="11">
    <location>
        <begin position="258"/>
        <end position="283"/>
    </location>
</feature>
<keyword evidence="14" id="KW-1185">Reference proteome</keyword>
<keyword evidence="5" id="KW-0805">Transcription regulation</keyword>
<evidence type="ECO:0000313" key="12">
    <source>
        <dbReference type="EMBL" id="KAF7491425.1"/>
    </source>
</evidence>
<evidence type="ECO:0000256" key="1">
    <source>
        <dbReference type="ARBA" id="ARBA00004419"/>
    </source>
</evidence>
<organism evidence="12">
    <name type="scientific">Sarcoptes scabiei</name>
    <name type="common">Itch mite</name>
    <name type="synonym">Acarus scabiei</name>
    <dbReference type="NCBI Taxonomy" id="52283"/>
    <lineage>
        <taxon>Eukaryota</taxon>
        <taxon>Metazoa</taxon>
        <taxon>Ecdysozoa</taxon>
        <taxon>Arthropoda</taxon>
        <taxon>Chelicerata</taxon>
        <taxon>Arachnida</taxon>
        <taxon>Acari</taxon>
        <taxon>Acariformes</taxon>
        <taxon>Sarcoptiformes</taxon>
        <taxon>Astigmata</taxon>
        <taxon>Psoroptidia</taxon>
        <taxon>Sarcoptoidea</taxon>
        <taxon>Sarcoptidae</taxon>
        <taxon>Sarcoptinae</taxon>
        <taxon>Sarcoptes</taxon>
    </lineage>
</organism>
<evidence type="ECO:0000256" key="3">
    <source>
        <dbReference type="ARBA" id="ARBA00022490"/>
    </source>
</evidence>
<evidence type="ECO:0000256" key="2">
    <source>
        <dbReference type="ARBA" id="ARBA00004514"/>
    </source>
</evidence>
<feature type="region of interest" description="Disordered" evidence="11">
    <location>
        <begin position="96"/>
        <end position="115"/>
    </location>
</feature>
<proteinExistence type="predicted"/>
<keyword evidence="7" id="KW-0804">Transcription</keyword>
<accession>A0A834R6H0</accession>
<feature type="compositionally biased region" description="Basic and acidic residues" evidence="11">
    <location>
        <begin position="105"/>
        <end position="115"/>
    </location>
</feature>
<evidence type="ECO:0000256" key="11">
    <source>
        <dbReference type="SAM" id="MobiDB-lite"/>
    </source>
</evidence>
<dbReference type="InterPro" id="IPR029431">
    <property type="entry name" value="TP53INP"/>
</dbReference>
<dbReference type="GO" id="GO:0016604">
    <property type="term" value="C:nuclear body"/>
    <property type="evidence" value="ECO:0007669"/>
    <property type="project" value="UniProtKB-SubCell"/>
</dbReference>
<evidence type="ECO:0000313" key="14">
    <source>
        <dbReference type="Proteomes" id="UP000070412"/>
    </source>
</evidence>
<feature type="compositionally biased region" description="Polar residues" evidence="11">
    <location>
        <begin position="45"/>
        <end position="57"/>
    </location>
</feature>
<gene>
    <name evidence="12" type="ORF">SSS_5480</name>
</gene>
<feature type="compositionally biased region" description="Polar residues" evidence="11">
    <location>
        <begin position="24"/>
        <end position="38"/>
    </location>
</feature>
<evidence type="ECO:0000256" key="8">
    <source>
        <dbReference type="ARBA" id="ARBA00023242"/>
    </source>
</evidence>
<evidence type="ECO:0000256" key="5">
    <source>
        <dbReference type="ARBA" id="ARBA00023015"/>
    </source>
</evidence>
<dbReference type="PANTHER" id="PTHR31671">
    <property type="entry name" value="DIABETES AND OBESITY REGULATED, ISOFORM G"/>
    <property type="match status" value="1"/>
</dbReference>
<evidence type="ECO:0000256" key="6">
    <source>
        <dbReference type="ARBA" id="ARBA00023159"/>
    </source>
</evidence>
<dbReference type="PANTHER" id="PTHR31671:SF3">
    <property type="entry name" value="DIABETES AND OBESITY REGULATED, ISOFORM G"/>
    <property type="match status" value="1"/>
</dbReference>
<keyword evidence="6" id="KW-0010">Activator</keyword>
<dbReference type="GO" id="GO:0005829">
    <property type="term" value="C:cytosol"/>
    <property type="evidence" value="ECO:0007669"/>
    <property type="project" value="UniProtKB-SubCell"/>
</dbReference>
<comment type="subcellular location">
    <subcellularLocation>
        <location evidence="2">Cytoplasm</location>
        <location evidence="2">Cytosol</location>
    </subcellularLocation>
    <subcellularLocation>
        <location evidence="1">Cytoplasmic vesicle</location>
        <location evidence="1">Autophagosome</location>
    </subcellularLocation>
    <subcellularLocation>
        <location evidence="10">Nucleus</location>
        <location evidence="10">Nuclear body</location>
    </subcellularLocation>
</comment>
<name>A0A834R6H0_SARSC</name>
<keyword evidence="8" id="KW-0539">Nucleus</keyword>
<dbReference type="GO" id="GO:0005776">
    <property type="term" value="C:autophagosome"/>
    <property type="evidence" value="ECO:0007669"/>
    <property type="project" value="UniProtKB-SubCell"/>
</dbReference>
<evidence type="ECO:0000313" key="13">
    <source>
        <dbReference type="EnsemblMetazoa" id="KAF7491425.1"/>
    </source>
</evidence>
<evidence type="ECO:0000256" key="4">
    <source>
        <dbReference type="ARBA" id="ARBA00023006"/>
    </source>
</evidence>
<dbReference type="GO" id="GO:0031410">
    <property type="term" value="C:cytoplasmic vesicle"/>
    <property type="evidence" value="ECO:0007669"/>
    <property type="project" value="UniProtKB-KW"/>
</dbReference>
<sequence>MFNLAQYVFGTSKNNNEEIIQNTKQQLIPPSPYQSSSVADDDGKQQNNPNETDFSQSIEIENDWILIDVKDSVRATSDDQLSKIADNKVNQSTVENSIANNTNEKSSDVCSDDKVQDDSNEKWLIDPPECFNQAKGKIKKNLARSAKIEKNDVEKLNNTPMEDLLIEHSSMMSVFENLFVKKPPKVAKSMTKKAPNKKSALIKKIISESNSNDSFDKENLMLQSNFPIGVANRHRKRHYRPNEVANVPMVLNAYNSNSNSKNDRSANNLVKFSPRNGIDGNEKISKKKLITKKQHQRQNKIAVQRNGPILRQKKMFLQFNGVYYNRNNC</sequence>
<reference evidence="14" key="1">
    <citation type="journal article" date="2020" name="PLoS Negl. Trop. Dis.">
        <title>High-quality nuclear genome for Sarcoptes scabiei-A critical resource for a neglected parasite.</title>
        <authorList>
            <person name="Korhonen P.K."/>
            <person name="Gasser R.B."/>
            <person name="Ma G."/>
            <person name="Wang T."/>
            <person name="Stroehlein A.J."/>
            <person name="Young N.D."/>
            <person name="Ang C.S."/>
            <person name="Fernando D.D."/>
            <person name="Lu H.C."/>
            <person name="Taylor S."/>
            <person name="Reynolds S.L."/>
            <person name="Mofiz E."/>
            <person name="Najaraj S.H."/>
            <person name="Gowda H."/>
            <person name="Madugundu A."/>
            <person name="Renuse S."/>
            <person name="Holt D."/>
            <person name="Pandey A."/>
            <person name="Papenfuss A.T."/>
            <person name="Fischer K."/>
        </authorList>
    </citation>
    <scope>NUCLEOTIDE SEQUENCE [LARGE SCALE GENOMIC DNA]</scope>
</reference>
<evidence type="ECO:0000256" key="7">
    <source>
        <dbReference type="ARBA" id="ARBA00023163"/>
    </source>
</evidence>
<protein>
    <submittedName>
        <fullName evidence="12 13">Uncharacterized protein</fullName>
    </submittedName>
</protein>
<dbReference type="OrthoDB" id="6515750at2759"/>
<feature type="region of interest" description="Disordered" evidence="11">
    <location>
        <begin position="24"/>
        <end position="57"/>
    </location>
</feature>
<evidence type="ECO:0000256" key="9">
    <source>
        <dbReference type="ARBA" id="ARBA00023329"/>
    </source>
</evidence>
<dbReference type="Proteomes" id="UP000070412">
    <property type="component" value="Unassembled WGS sequence"/>
</dbReference>
<dbReference type="GO" id="GO:0000045">
    <property type="term" value="P:autophagosome assembly"/>
    <property type="evidence" value="ECO:0007669"/>
    <property type="project" value="TreeGrafter"/>
</dbReference>
<dbReference type="AlphaFoldDB" id="A0A834R6H0"/>
<feature type="compositionally biased region" description="Polar residues" evidence="11">
    <location>
        <begin position="258"/>
        <end position="270"/>
    </location>
</feature>
<keyword evidence="4" id="KW-0072">Autophagy</keyword>
<reference evidence="13" key="3">
    <citation type="submission" date="2022-06" db="UniProtKB">
        <authorList>
            <consortium name="EnsemblMetazoa"/>
        </authorList>
    </citation>
    <scope>IDENTIFICATION</scope>
</reference>
<evidence type="ECO:0000256" key="10">
    <source>
        <dbReference type="ARBA" id="ARBA00034306"/>
    </source>
</evidence>
<dbReference type="EnsemblMetazoa" id="SSS_5480s_mrna">
    <property type="protein sequence ID" value="KAF7491425.1"/>
    <property type="gene ID" value="SSS_5480"/>
</dbReference>
<dbReference type="EMBL" id="WVUK01000059">
    <property type="protein sequence ID" value="KAF7491425.1"/>
    <property type="molecule type" value="Genomic_DNA"/>
</dbReference>
<keyword evidence="3" id="KW-0963">Cytoplasm</keyword>